<evidence type="ECO:0000313" key="2">
    <source>
        <dbReference type="EMBL" id="CAB1454005.1"/>
    </source>
</evidence>
<dbReference type="Proteomes" id="UP001153269">
    <property type="component" value="Unassembled WGS sequence"/>
</dbReference>
<name>A0A9N7Z7E7_PLEPL</name>
<keyword evidence="3" id="KW-1185">Reference proteome</keyword>
<feature type="region of interest" description="Disordered" evidence="1">
    <location>
        <begin position="95"/>
        <end position="133"/>
    </location>
</feature>
<proteinExistence type="predicted"/>
<accession>A0A9N7Z7E7</accession>
<evidence type="ECO:0000313" key="3">
    <source>
        <dbReference type="Proteomes" id="UP001153269"/>
    </source>
</evidence>
<dbReference type="AlphaFoldDB" id="A0A9N7Z7E7"/>
<evidence type="ECO:0000256" key="1">
    <source>
        <dbReference type="SAM" id="MobiDB-lite"/>
    </source>
</evidence>
<feature type="compositionally biased region" description="Acidic residues" evidence="1">
    <location>
        <begin position="97"/>
        <end position="110"/>
    </location>
</feature>
<protein>
    <submittedName>
        <fullName evidence="2">Uncharacterized protein</fullName>
    </submittedName>
</protein>
<gene>
    <name evidence="2" type="ORF">PLEPLA_LOCUS41765</name>
</gene>
<dbReference type="EMBL" id="CADEAL010004195">
    <property type="protein sequence ID" value="CAB1454005.1"/>
    <property type="molecule type" value="Genomic_DNA"/>
</dbReference>
<organism evidence="2 3">
    <name type="scientific">Pleuronectes platessa</name>
    <name type="common">European plaice</name>
    <dbReference type="NCBI Taxonomy" id="8262"/>
    <lineage>
        <taxon>Eukaryota</taxon>
        <taxon>Metazoa</taxon>
        <taxon>Chordata</taxon>
        <taxon>Craniata</taxon>
        <taxon>Vertebrata</taxon>
        <taxon>Euteleostomi</taxon>
        <taxon>Actinopterygii</taxon>
        <taxon>Neopterygii</taxon>
        <taxon>Teleostei</taxon>
        <taxon>Neoteleostei</taxon>
        <taxon>Acanthomorphata</taxon>
        <taxon>Carangaria</taxon>
        <taxon>Pleuronectiformes</taxon>
        <taxon>Pleuronectoidei</taxon>
        <taxon>Pleuronectidae</taxon>
        <taxon>Pleuronectes</taxon>
    </lineage>
</organism>
<feature type="region of interest" description="Disordered" evidence="1">
    <location>
        <begin position="1"/>
        <end position="29"/>
    </location>
</feature>
<comment type="caution">
    <text evidence="2">The sequence shown here is derived from an EMBL/GenBank/DDBJ whole genome shotgun (WGS) entry which is preliminary data.</text>
</comment>
<sequence length="208" mass="23304">MSPVPGAAPVTGYLGSLSGRPPRPDPSEWRLRIDGRLLRSQEQECLYMESYATRSADGVAGTSSQCGPLCAVAERNSLQGKKWSRVYGREGKKQEWWDDDDDDDDDDDEAGGGATMPLSMWSGHDKEFSRSEPFQAHRSRYKLPALQILMLQEYPADCPQAKRDLKSAHSESNVQYNVAVDLWHDRISSKTSRKSLARCNISKTNGHR</sequence>
<reference evidence="2" key="1">
    <citation type="submission" date="2020-03" db="EMBL/GenBank/DDBJ databases">
        <authorList>
            <person name="Weist P."/>
        </authorList>
    </citation>
    <scope>NUCLEOTIDE SEQUENCE</scope>
</reference>